<protein>
    <submittedName>
        <fullName evidence="2">Uncharacterized protein</fullName>
    </submittedName>
</protein>
<evidence type="ECO:0000313" key="3">
    <source>
        <dbReference type="Proteomes" id="UP000324800"/>
    </source>
</evidence>
<evidence type="ECO:0000256" key="1">
    <source>
        <dbReference type="SAM" id="MobiDB-lite"/>
    </source>
</evidence>
<feature type="region of interest" description="Disordered" evidence="1">
    <location>
        <begin position="248"/>
        <end position="288"/>
    </location>
</feature>
<name>A0A5J4WDU1_9EUKA</name>
<sequence length="447" mass="51946">MGNDSSNPYPKYQFPYRQPDDYTWRSYIEFCSCQSEQNIKNNFQDNYRNKTIDLEGYITELTVNQAQLLLNPSDAYSTNSEVTLNMNKDVLDSYGPNAFVLNQPVRFRGKFTSIGTIRNHQMELVKLDPNTGPELEITYEHFLSLFGSKAQKQADYYFTHHFQNEMIQVKGIIQGNIPNANHEQPELLIPFQLIVDDPNIPNEQVKLLIDQTQRSQAMYNIITIRYHQRGNPHILSLVSIDHVYNQNQSDGGIQSNEGNQSNEGIQSNEGNQSDEGNQSNINEQSGAERVSGFWGQIGSSIASGFNNWIKKDGNQKMTEKDKQTQNKKEIDNINEQRQQQYNEHLRYFQMHREYFEKYGQQWMDFGNWFGRGFGRGTRGDFRRGMGRQIGMDYNRMFGRGNNIGNGRQIGFDPRMAFGMDPRIYYRMWNGGGLGRGQMNEERKRIRQ</sequence>
<organism evidence="2 3">
    <name type="scientific">Streblomastix strix</name>
    <dbReference type="NCBI Taxonomy" id="222440"/>
    <lineage>
        <taxon>Eukaryota</taxon>
        <taxon>Metamonada</taxon>
        <taxon>Preaxostyla</taxon>
        <taxon>Oxymonadida</taxon>
        <taxon>Streblomastigidae</taxon>
        <taxon>Streblomastix</taxon>
    </lineage>
</organism>
<feature type="compositionally biased region" description="Polar residues" evidence="1">
    <location>
        <begin position="248"/>
        <end position="285"/>
    </location>
</feature>
<gene>
    <name evidence="2" type="ORF">EZS28_011866</name>
</gene>
<evidence type="ECO:0000313" key="2">
    <source>
        <dbReference type="EMBL" id="KAA6392605.1"/>
    </source>
</evidence>
<comment type="caution">
    <text evidence="2">The sequence shown here is derived from an EMBL/GenBank/DDBJ whole genome shotgun (WGS) entry which is preliminary data.</text>
</comment>
<accession>A0A5J4WDU1</accession>
<reference evidence="2 3" key="1">
    <citation type="submission" date="2019-03" db="EMBL/GenBank/DDBJ databases">
        <title>Single cell metagenomics reveals metabolic interactions within the superorganism composed of flagellate Streblomastix strix and complex community of Bacteroidetes bacteria on its surface.</title>
        <authorList>
            <person name="Treitli S.C."/>
            <person name="Kolisko M."/>
            <person name="Husnik F."/>
            <person name="Keeling P."/>
            <person name="Hampl V."/>
        </authorList>
    </citation>
    <scope>NUCLEOTIDE SEQUENCE [LARGE SCALE GENOMIC DNA]</scope>
    <source>
        <strain evidence="2">ST1C</strain>
    </source>
</reference>
<dbReference type="AlphaFoldDB" id="A0A5J4WDU1"/>
<dbReference type="Proteomes" id="UP000324800">
    <property type="component" value="Unassembled WGS sequence"/>
</dbReference>
<dbReference type="EMBL" id="SNRW01002487">
    <property type="protein sequence ID" value="KAA6392605.1"/>
    <property type="molecule type" value="Genomic_DNA"/>
</dbReference>
<proteinExistence type="predicted"/>